<dbReference type="EMBL" id="AP014680">
    <property type="protein sequence ID" value="BAP86646.1"/>
    <property type="molecule type" value="Genomic_DNA"/>
</dbReference>
<dbReference type="InterPro" id="IPR003439">
    <property type="entry name" value="ABC_transporter-like_ATP-bd"/>
</dbReference>
<dbReference type="RefSeq" id="WP_041094860.1">
    <property type="nucleotide sequence ID" value="NZ_AP014680.1"/>
</dbReference>
<evidence type="ECO:0000313" key="10">
    <source>
        <dbReference type="EMBL" id="BAP86646.1"/>
    </source>
</evidence>
<dbReference type="PROSITE" id="PS00211">
    <property type="entry name" value="ABC_TRANSPORTER_1"/>
    <property type="match status" value="1"/>
</dbReference>
<dbReference type="InterPro" id="IPR003593">
    <property type="entry name" value="AAA+_ATPase"/>
</dbReference>
<feature type="domain" description="ABC transporter" evidence="9">
    <location>
        <begin position="2"/>
        <end position="240"/>
    </location>
</feature>
<evidence type="ECO:0000256" key="8">
    <source>
        <dbReference type="ARBA" id="ARBA00023136"/>
    </source>
</evidence>
<protein>
    <submittedName>
        <fullName evidence="10">Amino acid ABC transporter ATP-binding protein</fullName>
    </submittedName>
</protein>
<dbReference type="PIRSF" id="PIRSF039085">
    <property type="entry name" value="ABC_ATPase_HisP"/>
    <property type="match status" value="1"/>
</dbReference>
<dbReference type="PANTHER" id="PTHR43166">
    <property type="entry name" value="AMINO ACID IMPORT ATP-BINDING PROTEIN"/>
    <property type="match status" value="1"/>
</dbReference>
<keyword evidence="7" id="KW-0029">Amino-acid transport</keyword>
<evidence type="ECO:0000256" key="4">
    <source>
        <dbReference type="ARBA" id="ARBA00022475"/>
    </source>
</evidence>
<dbReference type="InterPro" id="IPR017871">
    <property type="entry name" value="ABC_transporter-like_CS"/>
</dbReference>
<dbReference type="SMART" id="SM00382">
    <property type="entry name" value="AAA"/>
    <property type="match status" value="1"/>
</dbReference>
<comment type="subcellular location">
    <subcellularLocation>
        <location evidence="1">Cell membrane</location>
        <topology evidence="1">Peripheral membrane protein</topology>
    </subcellularLocation>
</comment>
<dbReference type="GO" id="GO:0005886">
    <property type="term" value="C:plasma membrane"/>
    <property type="evidence" value="ECO:0007669"/>
    <property type="project" value="UniProtKB-SubCell"/>
</dbReference>
<dbReference type="InterPro" id="IPR027417">
    <property type="entry name" value="P-loop_NTPase"/>
</dbReference>
<evidence type="ECO:0000313" key="11">
    <source>
        <dbReference type="Proteomes" id="UP000031620"/>
    </source>
</evidence>
<evidence type="ECO:0000256" key="1">
    <source>
        <dbReference type="ARBA" id="ARBA00004202"/>
    </source>
</evidence>
<keyword evidence="5" id="KW-0547">Nucleotide-binding</keyword>
<dbReference type="GO" id="GO:0016887">
    <property type="term" value="F:ATP hydrolysis activity"/>
    <property type="evidence" value="ECO:0007669"/>
    <property type="project" value="InterPro"/>
</dbReference>
<dbReference type="Gene3D" id="3.40.50.300">
    <property type="entry name" value="P-loop containing nucleotide triphosphate hydrolases"/>
    <property type="match status" value="1"/>
</dbReference>
<evidence type="ECO:0000256" key="5">
    <source>
        <dbReference type="ARBA" id="ARBA00022741"/>
    </source>
</evidence>
<dbReference type="PROSITE" id="PS50893">
    <property type="entry name" value="ABC_TRANSPORTER_2"/>
    <property type="match status" value="1"/>
</dbReference>
<evidence type="ECO:0000259" key="9">
    <source>
        <dbReference type="PROSITE" id="PS50893"/>
    </source>
</evidence>
<evidence type="ECO:0000256" key="3">
    <source>
        <dbReference type="ARBA" id="ARBA00022448"/>
    </source>
</evidence>
<reference evidence="10 11" key="1">
    <citation type="submission" date="2014-11" db="EMBL/GenBank/DDBJ databases">
        <title>Complete genome sequence and analysis of Lactobacillus hokkaidonensis LOOC260T.</title>
        <authorList>
            <person name="Tanizawa Y."/>
            <person name="Tohno M."/>
            <person name="Kaminuma E."/>
            <person name="Nakamura Y."/>
            <person name="Arita M."/>
        </authorList>
    </citation>
    <scope>NUCLEOTIDE SEQUENCE [LARGE SCALE GENOMIC DNA]</scope>
    <source>
        <strain evidence="10 11">LOOC260</strain>
    </source>
</reference>
<dbReference type="InterPro" id="IPR050086">
    <property type="entry name" value="MetN_ABC_transporter-like"/>
</dbReference>
<keyword evidence="4" id="KW-1003">Cell membrane</keyword>
<gene>
    <name evidence="10" type="ORF">LOOC260_121400</name>
</gene>
<dbReference type="Pfam" id="PF00005">
    <property type="entry name" value="ABC_tran"/>
    <property type="match status" value="1"/>
</dbReference>
<keyword evidence="6 10" id="KW-0067">ATP-binding</keyword>
<dbReference type="PANTHER" id="PTHR43166:SF9">
    <property type="entry name" value="GLUTAMATE_ASPARTATE IMPORT ATP-BINDING PROTEIN GLTL"/>
    <property type="match status" value="1"/>
</dbReference>
<keyword evidence="8" id="KW-0472">Membrane</keyword>
<evidence type="ECO:0000256" key="6">
    <source>
        <dbReference type="ARBA" id="ARBA00022840"/>
    </source>
</evidence>
<proteinExistence type="inferred from homology"/>
<evidence type="ECO:0000256" key="2">
    <source>
        <dbReference type="ARBA" id="ARBA00005417"/>
    </source>
</evidence>
<name>A0A0A1H1S3_9LACO</name>
<sequence length="244" mass="27592">MIKLEHVDKQFADHHALNDINVEFPENETTVILGPSGAGKSTLLRSLNLLERPQSGIYQINDEKVDFAKELPTSQILRVRRKTGMVFQSWNLFPHLTILQNITEGPIHVLKQSKEQAEKVAVGLLQQVGLDGTQHRYPSQLSGGQQQRISICRALAMNPEYILFDEPTSALDPELEAQVLHVLLNLAQSKQSMVVVTHNMEFARRVATKIVFVEDGKVEFDGTPSEFFDHPTQRIHDFLNGMQF</sequence>
<accession>A0A0A1H1S3</accession>
<dbReference type="Proteomes" id="UP000031620">
    <property type="component" value="Chromosome"/>
</dbReference>
<comment type="similarity">
    <text evidence="2">Belongs to the ABC transporter superfamily.</text>
</comment>
<dbReference type="InterPro" id="IPR030679">
    <property type="entry name" value="ABC_ATPase_HisP-typ"/>
</dbReference>
<dbReference type="SUPFAM" id="SSF52540">
    <property type="entry name" value="P-loop containing nucleoside triphosphate hydrolases"/>
    <property type="match status" value="1"/>
</dbReference>
<dbReference type="HOGENOM" id="CLU_000604_1_22_9"/>
<organism evidence="10 11">
    <name type="scientific">Paucilactobacillus hokkaidonensis JCM 18461</name>
    <dbReference type="NCBI Taxonomy" id="1291742"/>
    <lineage>
        <taxon>Bacteria</taxon>
        <taxon>Bacillati</taxon>
        <taxon>Bacillota</taxon>
        <taxon>Bacilli</taxon>
        <taxon>Lactobacillales</taxon>
        <taxon>Lactobacillaceae</taxon>
        <taxon>Paucilactobacillus</taxon>
    </lineage>
</organism>
<dbReference type="GO" id="GO:0005524">
    <property type="term" value="F:ATP binding"/>
    <property type="evidence" value="ECO:0007669"/>
    <property type="project" value="UniProtKB-KW"/>
</dbReference>
<dbReference type="KEGG" id="lho:LOOC260_121400"/>
<dbReference type="STRING" id="1291742.LOOC260_121400"/>
<dbReference type="GO" id="GO:0015424">
    <property type="term" value="F:ABC-type amino acid transporter activity"/>
    <property type="evidence" value="ECO:0007669"/>
    <property type="project" value="InterPro"/>
</dbReference>
<keyword evidence="3" id="KW-0813">Transport</keyword>
<dbReference type="AlphaFoldDB" id="A0A0A1H1S3"/>
<evidence type="ECO:0000256" key="7">
    <source>
        <dbReference type="ARBA" id="ARBA00022970"/>
    </source>
</evidence>